<protein>
    <recommendedName>
        <fullName evidence="2">Small acidic protein-like domain-containing protein</fullName>
    </recommendedName>
</protein>
<proteinExistence type="predicted"/>
<dbReference type="Pfam" id="PF15477">
    <property type="entry name" value="SMAP"/>
    <property type="match status" value="1"/>
</dbReference>
<dbReference type="STRING" id="542762.A0A4S4ELX1"/>
<evidence type="ECO:0000256" key="1">
    <source>
        <dbReference type="SAM" id="MobiDB-lite"/>
    </source>
</evidence>
<reference evidence="3 4" key="1">
    <citation type="journal article" date="2018" name="Proc. Natl. Acad. Sci. U.S.A.">
        <title>Draft genome sequence of Camellia sinensis var. sinensis provides insights into the evolution of the tea genome and tea quality.</title>
        <authorList>
            <person name="Wei C."/>
            <person name="Yang H."/>
            <person name="Wang S."/>
            <person name="Zhao J."/>
            <person name="Liu C."/>
            <person name="Gao L."/>
            <person name="Xia E."/>
            <person name="Lu Y."/>
            <person name="Tai Y."/>
            <person name="She G."/>
            <person name="Sun J."/>
            <person name="Cao H."/>
            <person name="Tong W."/>
            <person name="Gao Q."/>
            <person name="Li Y."/>
            <person name="Deng W."/>
            <person name="Jiang X."/>
            <person name="Wang W."/>
            <person name="Chen Q."/>
            <person name="Zhang S."/>
            <person name="Li H."/>
            <person name="Wu J."/>
            <person name="Wang P."/>
            <person name="Li P."/>
            <person name="Shi C."/>
            <person name="Zheng F."/>
            <person name="Jian J."/>
            <person name="Huang B."/>
            <person name="Shan D."/>
            <person name="Shi M."/>
            <person name="Fang C."/>
            <person name="Yue Y."/>
            <person name="Li F."/>
            <person name="Li D."/>
            <person name="Wei S."/>
            <person name="Han B."/>
            <person name="Jiang C."/>
            <person name="Yin Y."/>
            <person name="Xia T."/>
            <person name="Zhang Z."/>
            <person name="Bennetzen J.L."/>
            <person name="Zhao S."/>
            <person name="Wan X."/>
        </authorList>
    </citation>
    <scope>NUCLEOTIDE SEQUENCE [LARGE SCALE GENOMIC DNA]</scope>
    <source>
        <strain evidence="4">cv. Shuchazao</strain>
        <tissue evidence="3">Leaf</tissue>
    </source>
</reference>
<feature type="compositionally biased region" description="Low complexity" evidence="1">
    <location>
        <begin position="101"/>
        <end position="110"/>
    </location>
</feature>
<dbReference type="EMBL" id="SDRB02003724">
    <property type="protein sequence ID" value="THG17026.1"/>
    <property type="molecule type" value="Genomic_DNA"/>
</dbReference>
<feature type="compositionally biased region" description="Basic and acidic residues" evidence="1">
    <location>
        <begin position="174"/>
        <end position="188"/>
    </location>
</feature>
<sequence>MIQQKGKDLLILPTIEGAKLVAKHDVEGSTPITSVDQSFQGLKAYLFDGCKWWGLREAWIVVLAIMESNTLYPSPENADAKAAFRKPLNDAANRKYRRRSPVGGSSSSDGSPRREHSSSPIHSREDPASDSDPRRRKDDGRDFDRDSGGNHHGRSGDSYRYFDRQSSRSSHNYQRQDDYDRHEKHTAEVKNYSSSRSGRESRVSIQSDHTRRESEHYRSRDHLHGDDRYSRDRSDGSGRRSRDKEKETSSLEYQKYKGKDSLSDRAGSGRRYTNSNVEDIKYGERDRYKGDGDGRDEKRDYVRSSRDYRNDCSPVREEHRGHRNDSTSRRDSARHRLKEASKSDPRELDGERIAKKEKRKYDDQETGRHKDRYVGEPGEQLEDSKYSYSENQESNDKMAKLFSLGTDYGKNVSKFTTGANERHSSSSKQAQELVVKVTSEQSPAKVLESANDIDAAKVAAMRAAELVNRNLIGTGYMSTDQKKKLLWGNKKSTTAEEFGHHWDTALFSDRERQEKFNKLMGVKGELKVEHKPDNQESSGLQAEKQKELQLDLEKQYTAGLRRRDGRTVGLGL</sequence>
<accession>A0A4S4ELX1</accession>
<keyword evidence="4" id="KW-1185">Reference proteome</keyword>
<comment type="caution">
    <text evidence="3">The sequence shown here is derived from an EMBL/GenBank/DDBJ whole genome shotgun (WGS) entry which is preliminary data.</text>
</comment>
<dbReference type="AlphaFoldDB" id="A0A4S4ELX1"/>
<feature type="region of interest" description="Disordered" evidence="1">
    <location>
        <begin position="89"/>
        <end position="392"/>
    </location>
</feature>
<evidence type="ECO:0000259" key="2">
    <source>
        <dbReference type="Pfam" id="PF15477"/>
    </source>
</evidence>
<feature type="compositionally biased region" description="Basic and acidic residues" evidence="1">
    <location>
        <begin position="111"/>
        <end position="166"/>
    </location>
</feature>
<gene>
    <name evidence="3" type="ORF">TEA_010064</name>
</gene>
<name>A0A4S4ELX1_CAMSN</name>
<organism evidence="3 4">
    <name type="scientific">Camellia sinensis var. sinensis</name>
    <name type="common">China tea</name>
    <dbReference type="NCBI Taxonomy" id="542762"/>
    <lineage>
        <taxon>Eukaryota</taxon>
        <taxon>Viridiplantae</taxon>
        <taxon>Streptophyta</taxon>
        <taxon>Embryophyta</taxon>
        <taxon>Tracheophyta</taxon>
        <taxon>Spermatophyta</taxon>
        <taxon>Magnoliopsida</taxon>
        <taxon>eudicotyledons</taxon>
        <taxon>Gunneridae</taxon>
        <taxon>Pentapetalae</taxon>
        <taxon>asterids</taxon>
        <taxon>Ericales</taxon>
        <taxon>Theaceae</taxon>
        <taxon>Camellia</taxon>
    </lineage>
</organism>
<dbReference type="PANTHER" id="PTHR22426:SF2">
    <property type="entry name" value="ARGININE_SERINE-RICH COILED-COIL PROTEIN 2"/>
    <property type="match status" value="1"/>
</dbReference>
<feature type="compositionally biased region" description="Basic and acidic residues" evidence="1">
    <location>
        <begin position="197"/>
        <end position="263"/>
    </location>
</feature>
<feature type="compositionally biased region" description="Basic and acidic residues" evidence="1">
    <location>
        <begin position="338"/>
        <end position="374"/>
    </location>
</feature>
<evidence type="ECO:0000313" key="3">
    <source>
        <dbReference type="EMBL" id="THG17026.1"/>
    </source>
</evidence>
<dbReference type="Proteomes" id="UP000306102">
    <property type="component" value="Unassembled WGS sequence"/>
</dbReference>
<dbReference type="InterPro" id="IPR028124">
    <property type="entry name" value="SMAP_dom"/>
</dbReference>
<evidence type="ECO:0000313" key="4">
    <source>
        <dbReference type="Proteomes" id="UP000306102"/>
    </source>
</evidence>
<dbReference type="PANTHER" id="PTHR22426">
    <property type="entry name" value="ARGININE_SERINE-RICH COILED-COIL PROTEIN 2"/>
    <property type="match status" value="1"/>
</dbReference>
<feature type="domain" description="Small acidic protein-like" evidence="2">
    <location>
        <begin position="502"/>
        <end position="571"/>
    </location>
</feature>
<feature type="compositionally biased region" description="Basic and acidic residues" evidence="1">
    <location>
        <begin position="278"/>
        <end position="331"/>
    </location>
</feature>